<dbReference type="GO" id="GO:0016020">
    <property type="term" value="C:membrane"/>
    <property type="evidence" value="ECO:0007669"/>
    <property type="project" value="UniProtKB-SubCell"/>
</dbReference>
<evidence type="ECO:0000256" key="7">
    <source>
        <dbReference type="SAM" id="MobiDB-lite"/>
    </source>
</evidence>
<evidence type="ECO:0000256" key="3">
    <source>
        <dbReference type="ARBA" id="ARBA00022692"/>
    </source>
</evidence>
<dbReference type="RefSeq" id="WP_420798679.1">
    <property type="nucleotide sequence ID" value="NZ_JAALHA020000001.1"/>
</dbReference>
<evidence type="ECO:0000256" key="8">
    <source>
        <dbReference type="SAM" id="Phobius"/>
    </source>
</evidence>
<evidence type="ECO:0000256" key="6">
    <source>
        <dbReference type="SAM" id="Coils"/>
    </source>
</evidence>
<accession>A0AAP5I5G1</accession>
<feature type="domain" description="Multidrug resistance protein MdtA-like barrel-sandwich hybrid" evidence="9">
    <location>
        <begin position="101"/>
        <end position="389"/>
    </location>
</feature>
<comment type="subcellular location">
    <subcellularLocation>
        <location evidence="1">Membrane</location>
        <topology evidence="1">Single-pass membrane protein</topology>
    </subcellularLocation>
</comment>
<evidence type="ECO:0000313" key="11">
    <source>
        <dbReference type="EMBL" id="MDR9893443.1"/>
    </source>
</evidence>
<evidence type="ECO:0000259" key="9">
    <source>
        <dbReference type="Pfam" id="PF25917"/>
    </source>
</evidence>
<organism evidence="11 12">
    <name type="scientific">Aetokthonos hydrillicola Thurmond2011</name>
    <dbReference type="NCBI Taxonomy" id="2712845"/>
    <lineage>
        <taxon>Bacteria</taxon>
        <taxon>Bacillati</taxon>
        <taxon>Cyanobacteriota</taxon>
        <taxon>Cyanophyceae</taxon>
        <taxon>Nostocales</taxon>
        <taxon>Hapalosiphonaceae</taxon>
        <taxon>Aetokthonos</taxon>
    </lineage>
</organism>
<feature type="domain" description="AprE-like beta-barrel" evidence="10">
    <location>
        <begin position="402"/>
        <end position="491"/>
    </location>
</feature>
<proteinExistence type="inferred from homology"/>
<evidence type="ECO:0000256" key="1">
    <source>
        <dbReference type="ARBA" id="ARBA00004167"/>
    </source>
</evidence>
<dbReference type="Gene3D" id="2.40.30.170">
    <property type="match status" value="1"/>
</dbReference>
<keyword evidence="5 8" id="KW-0472">Membrane</keyword>
<evidence type="ECO:0000313" key="12">
    <source>
        <dbReference type="Proteomes" id="UP000667802"/>
    </source>
</evidence>
<comment type="caution">
    <text evidence="11">The sequence shown here is derived from an EMBL/GenBank/DDBJ whole genome shotgun (WGS) entry which is preliminary data.</text>
</comment>
<keyword evidence="4 8" id="KW-1133">Transmembrane helix</keyword>
<feature type="coiled-coil region" evidence="6">
    <location>
        <begin position="184"/>
        <end position="236"/>
    </location>
</feature>
<name>A0AAP5I5G1_9CYAN</name>
<dbReference type="Pfam" id="PF25917">
    <property type="entry name" value="BSH_RND"/>
    <property type="match status" value="1"/>
</dbReference>
<evidence type="ECO:0000256" key="4">
    <source>
        <dbReference type="ARBA" id="ARBA00022989"/>
    </source>
</evidence>
<dbReference type="AlphaFoldDB" id="A0AAP5I5G1"/>
<dbReference type="SUPFAM" id="SSF111369">
    <property type="entry name" value="HlyD-like secretion proteins"/>
    <property type="match status" value="1"/>
</dbReference>
<comment type="similarity">
    <text evidence="2">Belongs to the membrane fusion protein (MFP) (TC 8.A.1) family.</text>
</comment>
<feature type="transmembrane region" description="Helical" evidence="8">
    <location>
        <begin position="58"/>
        <end position="79"/>
    </location>
</feature>
<keyword evidence="3 8" id="KW-0812">Transmembrane</keyword>
<reference evidence="12" key="1">
    <citation type="journal article" date="2021" name="Science">
        <title>Hunting the eagle killer: A cyanobacterial neurotoxin causes vacuolar myelinopathy.</title>
        <authorList>
            <person name="Breinlinger S."/>
            <person name="Phillips T.J."/>
            <person name="Haram B.N."/>
            <person name="Mares J."/>
            <person name="Martinez Yerena J.A."/>
            <person name="Hrouzek P."/>
            <person name="Sobotka R."/>
            <person name="Henderson W.M."/>
            <person name="Schmieder P."/>
            <person name="Williams S.M."/>
            <person name="Lauderdale J.D."/>
            <person name="Wilde H.D."/>
            <person name="Gerrin W."/>
            <person name="Kust A."/>
            <person name="Washington J.W."/>
            <person name="Wagner C."/>
            <person name="Geier B."/>
            <person name="Liebeke M."/>
            <person name="Enke H."/>
            <person name="Niedermeyer T.H.J."/>
            <person name="Wilde S.B."/>
        </authorList>
    </citation>
    <scope>NUCLEOTIDE SEQUENCE [LARGE SCALE GENOMIC DNA]</scope>
    <source>
        <strain evidence="12">Thurmond2011</strain>
    </source>
</reference>
<dbReference type="InterPro" id="IPR058982">
    <property type="entry name" value="Beta-barrel_AprE"/>
</dbReference>
<protein>
    <submittedName>
        <fullName evidence="11">HlyD family efflux transporter periplasmic adaptor subunit</fullName>
    </submittedName>
</protein>
<dbReference type="InterPro" id="IPR050739">
    <property type="entry name" value="MFP"/>
</dbReference>
<gene>
    <name evidence="11" type="ORF">G7B40_002420</name>
</gene>
<evidence type="ECO:0000256" key="5">
    <source>
        <dbReference type="ARBA" id="ARBA00023136"/>
    </source>
</evidence>
<dbReference type="PANTHER" id="PTHR30386:SF26">
    <property type="entry name" value="TRANSPORT PROTEIN COMB"/>
    <property type="match status" value="1"/>
</dbReference>
<evidence type="ECO:0000256" key="2">
    <source>
        <dbReference type="ARBA" id="ARBA00009477"/>
    </source>
</evidence>
<evidence type="ECO:0000259" key="10">
    <source>
        <dbReference type="Pfam" id="PF26002"/>
    </source>
</evidence>
<feature type="region of interest" description="Disordered" evidence="7">
    <location>
        <begin position="1"/>
        <end position="38"/>
    </location>
</feature>
<dbReference type="Gene3D" id="2.40.50.100">
    <property type="match status" value="1"/>
</dbReference>
<keyword evidence="12" id="KW-1185">Reference proteome</keyword>
<keyword evidence="6" id="KW-0175">Coiled coil</keyword>
<feature type="coiled-coil region" evidence="6">
    <location>
        <begin position="286"/>
        <end position="352"/>
    </location>
</feature>
<dbReference type="PRINTS" id="PR01490">
    <property type="entry name" value="RTXTOXIND"/>
</dbReference>
<dbReference type="PANTHER" id="PTHR30386">
    <property type="entry name" value="MEMBRANE FUSION SUBUNIT OF EMRAB-TOLC MULTIDRUG EFFLUX PUMP"/>
    <property type="match status" value="1"/>
</dbReference>
<feature type="compositionally biased region" description="Polar residues" evidence="7">
    <location>
        <begin position="1"/>
        <end position="12"/>
    </location>
</feature>
<dbReference type="Pfam" id="PF26002">
    <property type="entry name" value="Beta-barrel_AprE"/>
    <property type="match status" value="1"/>
</dbReference>
<dbReference type="Proteomes" id="UP000667802">
    <property type="component" value="Unassembled WGS sequence"/>
</dbReference>
<dbReference type="EMBL" id="JAALHA020000001">
    <property type="protein sequence ID" value="MDR9893443.1"/>
    <property type="molecule type" value="Genomic_DNA"/>
</dbReference>
<dbReference type="InterPro" id="IPR058625">
    <property type="entry name" value="MdtA-like_BSH"/>
</dbReference>
<sequence>MPLLSRNSSSGLTKHEQMRQENYTESQDEIKSPIEEESEERDWFYGTEELLDALPKRWTLSVLYVLIGLAALVLPWSMFAKVDETGNARGRIEPLGATQKLDSQASGNVIAVRVKEGDTVKSGQVLVELDSKVLRTELQQSQAKLSGQLSQQAQLQLLKNQLLLTIHTQQQQNQAQQLEKLAQIQQVRQNFDALKAAYNLQKEEKLAKLSQVRQKIDSSKAAYQLAQIRLEGAQEKAPRYKKAFQEGVIAQDRFLETQQSVKESYQNLMQAQSEVSLAQSSLQEEQSAYERTIHQAQTDIKQAELRLQEQERGKESVIHTGELAVLKVQEQLKDLQSQIGTLKSQIAQTISQITSLNLQLEQRIVRSPIDGMIFELPIKKAGTVVQPGERIAQVAPKNTAFILKAQMPIQNSGFLKVGMPVKIKFDAYPFQDYGVVPGEVRWISPDSKHQQTTSGNIETFELDVSLKQLYIESGDKRISLAPGQTATAEVVIRQRSVIDYILDPFKKLQKGGVNL</sequence>